<dbReference type="Pfam" id="PF04911">
    <property type="entry name" value="ATP-synt_J"/>
    <property type="match status" value="1"/>
</dbReference>
<protein>
    <submittedName>
        <fullName evidence="1">Uncharacterized protein</fullName>
    </submittedName>
</protein>
<reference evidence="1" key="1">
    <citation type="journal article" date="2020" name="Stud. Mycol.">
        <title>101 Dothideomycetes genomes: a test case for predicting lifestyles and emergence of pathogens.</title>
        <authorList>
            <person name="Haridas S."/>
            <person name="Albert R."/>
            <person name="Binder M."/>
            <person name="Bloem J."/>
            <person name="Labutti K."/>
            <person name="Salamov A."/>
            <person name="Andreopoulos B."/>
            <person name="Baker S."/>
            <person name="Barry K."/>
            <person name="Bills G."/>
            <person name="Bluhm B."/>
            <person name="Cannon C."/>
            <person name="Castanera R."/>
            <person name="Culley D."/>
            <person name="Daum C."/>
            <person name="Ezra D."/>
            <person name="Gonzalez J."/>
            <person name="Henrissat B."/>
            <person name="Kuo A."/>
            <person name="Liang C."/>
            <person name="Lipzen A."/>
            <person name="Lutzoni F."/>
            <person name="Magnuson J."/>
            <person name="Mondo S."/>
            <person name="Nolan M."/>
            <person name="Ohm R."/>
            <person name="Pangilinan J."/>
            <person name="Park H.-J."/>
            <person name="Ramirez L."/>
            <person name="Alfaro M."/>
            <person name="Sun H."/>
            <person name="Tritt A."/>
            <person name="Yoshinaga Y."/>
            <person name="Zwiers L.-H."/>
            <person name="Turgeon B."/>
            <person name="Goodwin S."/>
            <person name="Spatafora J."/>
            <person name="Crous P."/>
            <person name="Grigoriev I."/>
        </authorList>
    </citation>
    <scope>NUCLEOTIDE SEQUENCE</scope>
    <source>
        <strain evidence="1">CBS 130266</strain>
    </source>
</reference>
<dbReference type="EMBL" id="MU007030">
    <property type="protein sequence ID" value="KAF2431667.1"/>
    <property type="molecule type" value="Genomic_DNA"/>
</dbReference>
<evidence type="ECO:0000313" key="2">
    <source>
        <dbReference type="Proteomes" id="UP000800235"/>
    </source>
</evidence>
<dbReference type="OrthoDB" id="5520611at2759"/>
<keyword evidence="2" id="KW-1185">Reference proteome</keyword>
<dbReference type="GO" id="GO:0045259">
    <property type="term" value="C:proton-transporting ATP synthase complex"/>
    <property type="evidence" value="ECO:0007669"/>
    <property type="project" value="InterPro"/>
</dbReference>
<dbReference type="GO" id="GO:0015078">
    <property type="term" value="F:proton transmembrane transporter activity"/>
    <property type="evidence" value="ECO:0007669"/>
    <property type="project" value="InterPro"/>
</dbReference>
<name>A0A9P4NTZ7_9PEZI</name>
<proteinExistence type="predicted"/>
<dbReference type="GO" id="GO:0015986">
    <property type="term" value="P:proton motive force-driven ATP synthesis"/>
    <property type="evidence" value="ECO:0007669"/>
    <property type="project" value="InterPro"/>
</dbReference>
<sequence>MAPFYAAGMYDFFTSPLGVNGDGDGTGWDEMLCGYGEGVVILYGVNSFANALASTDEYKNDPRNPVKPAAAH</sequence>
<dbReference type="Proteomes" id="UP000800235">
    <property type="component" value="Unassembled WGS sequence"/>
</dbReference>
<gene>
    <name evidence="1" type="ORF">EJ08DRAFT_696149</name>
</gene>
<evidence type="ECO:0000313" key="1">
    <source>
        <dbReference type="EMBL" id="KAF2431667.1"/>
    </source>
</evidence>
<accession>A0A9P4NTZ7</accession>
<comment type="caution">
    <text evidence="1">The sequence shown here is derived from an EMBL/GenBank/DDBJ whole genome shotgun (WGS) entry which is preliminary data.</text>
</comment>
<organism evidence="1 2">
    <name type="scientific">Tothia fuscella</name>
    <dbReference type="NCBI Taxonomy" id="1048955"/>
    <lineage>
        <taxon>Eukaryota</taxon>
        <taxon>Fungi</taxon>
        <taxon>Dikarya</taxon>
        <taxon>Ascomycota</taxon>
        <taxon>Pezizomycotina</taxon>
        <taxon>Dothideomycetes</taxon>
        <taxon>Pleosporomycetidae</taxon>
        <taxon>Venturiales</taxon>
        <taxon>Cylindrosympodiaceae</taxon>
        <taxon>Tothia</taxon>
    </lineage>
</organism>
<dbReference type="InterPro" id="IPR006995">
    <property type="entry name" value="ATP_synth_F0_jsu"/>
</dbReference>
<dbReference type="AlphaFoldDB" id="A0A9P4NTZ7"/>